<dbReference type="GO" id="GO:0016740">
    <property type="term" value="F:transferase activity"/>
    <property type="evidence" value="ECO:0007669"/>
    <property type="project" value="UniProtKB-KW"/>
</dbReference>
<dbReference type="PANTHER" id="PTHR12935:SF0">
    <property type="entry name" value="GAMMA-GLUTAMYLCYCLOTRANSFERASE"/>
    <property type="match status" value="1"/>
</dbReference>
<keyword evidence="4" id="KW-0808">Transferase</keyword>
<proteinExistence type="predicted"/>
<feature type="active site" description="Proton acceptor" evidence="2">
    <location>
        <position position="92"/>
    </location>
</feature>
<evidence type="ECO:0000256" key="1">
    <source>
        <dbReference type="ARBA" id="ARBA00023239"/>
    </source>
</evidence>
<evidence type="ECO:0000313" key="4">
    <source>
        <dbReference type="EMBL" id="RDU98032.1"/>
    </source>
</evidence>
<feature type="binding site" evidence="3">
    <location>
        <begin position="11"/>
        <end position="16"/>
    </location>
    <ligand>
        <name>substrate</name>
    </ligand>
</feature>
<dbReference type="InterPro" id="IPR013024">
    <property type="entry name" value="GGCT-like"/>
</dbReference>
<dbReference type="CDD" id="cd06661">
    <property type="entry name" value="GGCT_like"/>
    <property type="match status" value="1"/>
</dbReference>
<evidence type="ECO:0000256" key="3">
    <source>
        <dbReference type="PIRSR" id="PIRSR617939-2"/>
    </source>
</evidence>
<dbReference type="OrthoDB" id="5401862at2"/>
<reference evidence="4 5" key="1">
    <citation type="submission" date="2018-08" db="EMBL/GenBank/DDBJ databases">
        <title>Paraburkholderia sp. DHOM06 isolated from forest soil.</title>
        <authorList>
            <person name="Gao Z.-H."/>
            <person name="Qiu L.-H."/>
        </authorList>
    </citation>
    <scope>NUCLEOTIDE SEQUENCE [LARGE SCALE GENOMIC DNA]</scope>
    <source>
        <strain evidence="4 5">DHOM06</strain>
    </source>
</reference>
<dbReference type="RefSeq" id="WP_115534558.1">
    <property type="nucleotide sequence ID" value="NZ_QRGA01000008.1"/>
</dbReference>
<dbReference type="InterPro" id="IPR036568">
    <property type="entry name" value="GGCT-like_sf"/>
</dbReference>
<dbReference type="Proteomes" id="UP000256838">
    <property type="component" value="Unassembled WGS sequence"/>
</dbReference>
<dbReference type="EMBL" id="QRGA01000008">
    <property type="protein sequence ID" value="RDU98032.1"/>
    <property type="molecule type" value="Genomic_DNA"/>
</dbReference>
<keyword evidence="1" id="KW-0456">Lyase</keyword>
<dbReference type="Pfam" id="PF13772">
    <property type="entry name" value="AIG2_2"/>
    <property type="match status" value="1"/>
</dbReference>
<dbReference type="SUPFAM" id="SSF110857">
    <property type="entry name" value="Gamma-glutamyl cyclotransferase-like"/>
    <property type="match status" value="1"/>
</dbReference>
<accession>A0A3D8JYY9</accession>
<protein>
    <submittedName>
        <fullName evidence="4">Gamma-glutamylcyclotransferase</fullName>
    </submittedName>
</protein>
<organism evidence="4 5">
    <name type="scientific">Trinickia dinghuensis</name>
    <dbReference type="NCBI Taxonomy" id="2291023"/>
    <lineage>
        <taxon>Bacteria</taxon>
        <taxon>Pseudomonadati</taxon>
        <taxon>Pseudomonadota</taxon>
        <taxon>Betaproteobacteria</taxon>
        <taxon>Burkholderiales</taxon>
        <taxon>Burkholderiaceae</taxon>
        <taxon>Trinickia</taxon>
    </lineage>
</organism>
<dbReference type="GO" id="GO:0003839">
    <property type="term" value="F:gamma-glutamylcyclotransferase activity"/>
    <property type="evidence" value="ECO:0007669"/>
    <property type="project" value="InterPro"/>
</dbReference>
<evidence type="ECO:0000313" key="5">
    <source>
        <dbReference type="Proteomes" id="UP000256838"/>
    </source>
</evidence>
<keyword evidence="5" id="KW-1185">Reference proteome</keyword>
<dbReference type="PANTHER" id="PTHR12935">
    <property type="entry name" value="GAMMA-GLUTAMYLCYCLOTRANSFERASE"/>
    <property type="match status" value="1"/>
</dbReference>
<comment type="caution">
    <text evidence="4">The sequence shown here is derived from an EMBL/GenBank/DDBJ whole genome shotgun (WGS) entry which is preliminary data.</text>
</comment>
<dbReference type="AlphaFoldDB" id="A0A3D8JYY9"/>
<evidence type="ECO:0000256" key="2">
    <source>
        <dbReference type="PIRSR" id="PIRSR617939-1"/>
    </source>
</evidence>
<gene>
    <name evidence="4" type="ORF">DWV00_16050</name>
</gene>
<feature type="binding site" evidence="3">
    <location>
        <position position="136"/>
    </location>
    <ligand>
        <name>substrate</name>
    </ligand>
</feature>
<name>A0A3D8JYY9_9BURK</name>
<dbReference type="Gene3D" id="3.10.490.10">
    <property type="entry name" value="Gamma-glutamyl cyclotransferase-like"/>
    <property type="match status" value="1"/>
</dbReference>
<sequence length="170" mass="18586">MSDDVRDSVWYFAYGSNMDPARLIDARLVPAGAACFERVLGRLDDWALTFDKPSAYFPGAAAANLTESGGAHVFGILNRISADGLDVLDHYENVASGQYERVVVRVLRPDNDEYVTATTYVARNNLDSQLKPRAAYLGHLLAGHDILPAAYVEQLKSLPVCAEAEDRLPA</sequence>
<dbReference type="InterPro" id="IPR017939">
    <property type="entry name" value="G-Glutamylcylcotransferase"/>
</dbReference>